<sequence>MSDFSFGDGLPDVLTANGGHEMLQDYLDNNSMIFDIVRKILPAEKKKTTRKRLSLKERVKSELIDLMSKYSIRKKINFFLNETSDYSRSLEVFIMMSVMETLGLTPEEMENPIIELCDKYIWFNHIVSEADVEKSNYIDFHWIFNSFESVFEFIDCNKKADKKLTDSEYDLIALAIFAFSSWNDSILPVLALIEKDNEFASRFSFIGDSIARARKIIDFSGLSGVSDLDFKRVTDKYIIERSVEDLLGIIDGDKSKSLGDILFMLETSGNIAPIYSRKLLEIHKKDVCGLANHGIGEIVSFYEAHKSVLEEPLRNQKIDPFLAFKKSEVSKLIGGISNFHEMEAAINYTGREYLFIYDNLKELSRIKDELTSISEKKKDLMAKSEDGFPDMDKMNSLYSSYLELSQSFIKEATNLYLKTYSIDKFEEKLCEAKERHQKNVDEKNNFISNMSRQLGVDDVVLTTSSAHSDEDKKEVSPKNEGNEDMVLLKEELQTVYQHCDELESQIKEIEEKLRNEVQKNIVLSDANSRLKSSQASSDALGSEEAEALRTILISPSDATPEMILAAYGVLYRDRLVVLPSAFRSASGSSTFRQSARLSRLIGTLVTEYLDAIKGGQPDAQAKAMFGGAYSAKESETVIGNPELRSYREFEVNGEKTLMLQHLTIGVSNSASDTIRVYFKIIDGVIYIGYCGEHLPLRQS</sequence>
<name>A0A2T4MZW2_AERVE</name>
<comment type="caution">
    <text evidence="3">The sequence shown here is derived from an EMBL/GenBank/DDBJ whole genome shotgun (WGS) entry which is preliminary data.</text>
</comment>
<evidence type="ECO:0000256" key="1">
    <source>
        <dbReference type="SAM" id="Coils"/>
    </source>
</evidence>
<accession>A0A2T4MZW2</accession>
<reference evidence="3 4" key="1">
    <citation type="submission" date="2018-03" db="EMBL/GenBank/DDBJ databases">
        <title>Aeromonas veronii whole genome sequencing and analysis.</title>
        <authorList>
            <person name="Xie H."/>
            <person name="Liu T."/>
            <person name="Wang K."/>
        </authorList>
    </citation>
    <scope>NUCLEOTIDE SEQUENCE [LARGE SCALE GENOMIC DNA]</scope>
    <source>
        <strain evidence="3 4">XH.VA.1</strain>
    </source>
</reference>
<dbReference type="AlphaFoldDB" id="A0A2T4MZW2"/>
<dbReference type="Proteomes" id="UP000241986">
    <property type="component" value="Unassembled WGS sequence"/>
</dbReference>
<keyword evidence="1" id="KW-0175">Coiled coil</keyword>
<dbReference type="EMBL" id="PZKL01000037">
    <property type="protein sequence ID" value="PTH80093.1"/>
    <property type="molecule type" value="Genomic_DNA"/>
</dbReference>
<evidence type="ECO:0000256" key="2">
    <source>
        <dbReference type="SAM" id="MobiDB-lite"/>
    </source>
</evidence>
<dbReference type="RefSeq" id="WP_107683977.1">
    <property type="nucleotide sequence ID" value="NZ_PZKL01000037.1"/>
</dbReference>
<organism evidence="3 4">
    <name type="scientific">Aeromonas veronii</name>
    <dbReference type="NCBI Taxonomy" id="654"/>
    <lineage>
        <taxon>Bacteria</taxon>
        <taxon>Pseudomonadati</taxon>
        <taxon>Pseudomonadota</taxon>
        <taxon>Gammaproteobacteria</taxon>
        <taxon>Aeromonadales</taxon>
        <taxon>Aeromonadaceae</taxon>
        <taxon>Aeromonas</taxon>
    </lineage>
</organism>
<protein>
    <submittedName>
        <fullName evidence="3">Uncharacterized protein</fullName>
    </submittedName>
</protein>
<gene>
    <name evidence="3" type="ORF">DAA48_16140</name>
</gene>
<feature type="coiled-coil region" evidence="1">
    <location>
        <begin position="485"/>
        <end position="519"/>
    </location>
</feature>
<evidence type="ECO:0000313" key="4">
    <source>
        <dbReference type="Proteomes" id="UP000241986"/>
    </source>
</evidence>
<proteinExistence type="predicted"/>
<evidence type="ECO:0000313" key="3">
    <source>
        <dbReference type="EMBL" id="PTH80093.1"/>
    </source>
</evidence>
<feature type="region of interest" description="Disordered" evidence="2">
    <location>
        <begin position="463"/>
        <end position="483"/>
    </location>
</feature>
<feature type="compositionally biased region" description="Basic and acidic residues" evidence="2">
    <location>
        <begin position="467"/>
        <end position="483"/>
    </location>
</feature>